<name>A0ABN7X2I1_GIGMA</name>
<evidence type="ECO:0000256" key="2">
    <source>
        <dbReference type="ARBA" id="ARBA00004613"/>
    </source>
</evidence>
<evidence type="ECO:0000256" key="3">
    <source>
        <dbReference type="ARBA" id="ARBA00022525"/>
    </source>
</evidence>
<sequence>MSITLFCLVKGNKFANAFSVKISRDESISELKKAIKAEKAQTFANVDANDIKLWKVPISDDQDDPLSNLSLQDSDELLAIRKISKYFPDSPPEECIHVLVEPPETTATSSREQELLDRIASLEEKLSKSEYEFDVIVSPKRTNGFKWIVNIEKATLESLKNSIREMNLGLPALENDGAVLNFTYEIKRYSPRNDQDFSKMLRQFVSKNNFKLVVSIETPSKAFSDWTFPKMCQLYGLGESDDPSLSVFPPFTCGCKDLKDELSQVLVKNLITELEARLESIPISGNEASKSQYVCSYLVAGVNLYKGKFELRPEKNITGPHGHGPVDFAIDLLRTARTAGVTEVKDENFYKGIAQNAVQLESALTNRKRKASEMEEESVFTGKTFGIITDAKEWYFMECSLDDQDRLRFKLSEPVVVVYKDENMENMVRKVLGHIAWLLEEVQKPDSDSQSEERVIKKHRSSSNLTGKSDN</sequence>
<feature type="region of interest" description="Disordered" evidence="4">
    <location>
        <begin position="443"/>
        <end position="471"/>
    </location>
</feature>
<dbReference type="Proteomes" id="UP000789901">
    <property type="component" value="Unassembled WGS sequence"/>
</dbReference>
<reference evidence="6 7" key="1">
    <citation type="submission" date="2021-06" db="EMBL/GenBank/DDBJ databases">
        <authorList>
            <person name="Kallberg Y."/>
            <person name="Tangrot J."/>
            <person name="Rosling A."/>
        </authorList>
    </citation>
    <scope>NUCLEOTIDE SEQUENCE [LARGE SCALE GENOMIC DNA]</scope>
    <source>
        <strain evidence="6 7">120-4 pot B 10/14</strain>
    </source>
</reference>
<protein>
    <submittedName>
        <fullName evidence="6">4586_t:CDS:1</fullName>
    </submittedName>
</protein>
<dbReference type="Pfam" id="PF20147">
    <property type="entry name" value="Crinkler"/>
    <property type="match status" value="1"/>
</dbReference>
<keyword evidence="3" id="KW-0964">Secreted</keyword>
<evidence type="ECO:0000256" key="4">
    <source>
        <dbReference type="SAM" id="MobiDB-lite"/>
    </source>
</evidence>
<feature type="domain" description="Crinkler effector protein N-terminal" evidence="5">
    <location>
        <begin position="3"/>
        <end position="101"/>
    </location>
</feature>
<comment type="caution">
    <text evidence="6">The sequence shown here is derived from an EMBL/GenBank/DDBJ whole genome shotgun (WGS) entry which is preliminary data.</text>
</comment>
<evidence type="ECO:0000313" key="7">
    <source>
        <dbReference type="Proteomes" id="UP000789901"/>
    </source>
</evidence>
<feature type="compositionally biased region" description="Basic and acidic residues" evidence="4">
    <location>
        <begin position="443"/>
        <end position="455"/>
    </location>
</feature>
<organism evidence="6 7">
    <name type="scientific">Gigaspora margarita</name>
    <dbReference type="NCBI Taxonomy" id="4874"/>
    <lineage>
        <taxon>Eukaryota</taxon>
        <taxon>Fungi</taxon>
        <taxon>Fungi incertae sedis</taxon>
        <taxon>Mucoromycota</taxon>
        <taxon>Glomeromycotina</taxon>
        <taxon>Glomeromycetes</taxon>
        <taxon>Diversisporales</taxon>
        <taxon>Gigasporaceae</taxon>
        <taxon>Gigaspora</taxon>
    </lineage>
</organism>
<evidence type="ECO:0000256" key="1">
    <source>
        <dbReference type="ARBA" id="ARBA00004340"/>
    </source>
</evidence>
<dbReference type="EMBL" id="CAJVQB010081316">
    <property type="protein sequence ID" value="CAG8845886.1"/>
    <property type="molecule type" value="Genomic_DNA"/>
</dbReference>
<evidence type="ECO:0000313" key="6">
    <source>
        <dbReference type="EMBL" id="CAG8845886.1"/>
    </source>
</evidence>
<feature type="compositionally biased region" description="Polar residues" evidence="4">
    <location>
        <begin position="462"/>
        <end position="471"/>
    </location>
</feature>
<accession>A0ABN7X2I1</accession>
<keyword evidence="7" id="KW-1185">Reference proteome</keyword>
<proteinExistence type="predicted"/>
<evidence type="ECO:0000259" key="5">
    <source>
        <dbReference type="Pfam" id="PF20147"/>
    </source>
</evidence>
<dbReference type="InterPro" id="IPR045379">
    <property type="entry name" value="Crinkler_N"/>
</dbReference>
<gene>
    <name evidence="6" type="ORF">GMARGA_LOCUS37887</name>
</gene>
<comment type="subcellular location">
    <subcellularLocation>
        <location evidence="1">Host cell</location>
    </subcellularLocation>
    <subcellularLocation>
        <location evidence="2">Secreted</location>
    </subcellularLocation>
</comment>